<dbReference type="EMBL" id="CAJPIZ010022669">
    <property type="protein sequence ID" value="CAG2117995.1"/>
    <property type="molecule type" value="Genomic_DNA"/>
</dbReference>
<dbReference type="Gene3D" id="3.40.720.10">
    <property type="entry name" value="Alkaline Phosphatase, subunit A"/>
    <property type="match status" value="1"/>
</dbReference>
<dbReference type="OrthoDB" id="96314at2759"/>
<dbReference type="AlphaFoldDB" id="A0A7R9LDY7"/>
<dbReference type="InterPro" id="IPR000917">
    <property type="entry name" value="Sulfatase_N"/>
</dbReference>
<keyword evidence="9" id="KW-1185">Reference proteome</keyword>
<gene>
    <name evidence="8" type="ORF">OSB1V03_LOCUS17947</name>
</gene>
<dbReference type="Pfam" id="PF00884">
    <property type="entry name" value="Sulfatase"/>
    <property type="match status" value="1"/>
</dbReference>
<keyword evidence="6" id="KW-0106">Calcium</keyword>
<evidence type="ECO:0000256" key="1">
    <source>
        <dbReference type="ARBA" id="ARBA00001913"/>
    </source>
</evidence>
<comment type="similarity">
    <text evidence="2">Belongs to the sulfatase family.</text>
</comment>
<evidence type="ECO:0000259" key="7">
    <source>
        <dbReference type="Pfam" id="PF00884"/>
    </source>
</evidence>
<keyword evidence="3" id="KW-0479">Metal-binding</keyword>
<dbReference type="InterPro" id="IPR035874">
    <property type="entry name" value="IDS"/>
</dbReference>
<dbReference type="SUPFAM" id="SSF53649">
    <property type="entry name" value="Alkaline phosphatase-like"/>
    <property type="match status" value="1"/>
</dbReference>
<protein>
    <recommendedName>
        <fullName evidence="7">Sulfatase N-terminal domain-containing protein</fullName>
    </recommendedName>
</protein>
<evidence type="ECO:0000313" key="8">
    <source>
        <dbReference type="EMBL" id="CAD7639876.1"/>
    </source>
</evidence>
<evidence type="ECO:0000256" key="4">
    <source>
        <dbReference type="ARBA" id="ARBA00022729"/>
    </source>
</evidence>
<feature type="non-terminal residue" evidence="8">
    <location>
        <position position="1"/>
    </location>
</feature>
<dbReference type="PANTHER" id="PTHR45953:SF1">
    <property type="entry name" value="IDURONATE 2-SULFATASE"/>
    <property type="match status" value="1"/>
</dbReference>
<evidence type="ECO:0000256" key="2">
    <source>
        <dbReference type="ARBA" id="ARBA00008779"/>
    </source>
</evidence>
<sequence>SHSYWRKSVANFTSLPQYFKQYSYYTQSVGKVFHPGIVSNHSNDYPISWSSPPFHGSAEKYKNWAVCPSADGLYRANIVCPVDVDKQPEQTLPDIQSAKFAIDFLDNYNTSDVKPFFLAVGFHKPHIPLKCPKKYLDLYPLDTIQLAQNQYLPKHFPEVAWNPWMDLKDRQDIKQFNISFPFGVIPDYYQKYIRQSYYACVSYIDDLIGSVLQKLNDKHLANDTIVMLLGDHGWSLGEHNEWAKYSNFDVALKVPLIISAPKLNKTLNYHHMNPFDPKVKKANRSALNEMKAVVELVDIFPTLADLAGLPVPHICRENVTELMCSEGVSLKPLLHDRQNAKKWWKSVAFSQYPRPSAKSQANSDQPALNDIKIMGYSMGNSYFRYTEWIGFDAKTLAANWSQQFGRELYLNPNQTNNVAFNPRKAGDMKSGLQQVLQLNAILIVQILLSSCTK</sequence>
<dbReference type="EMBL" id="OC877244">
    <property type="protein sequence ID" value="CAD7639876.1"/>
    <property type="molecule type" value="Genomic_DNA"/>
</dbReference>
<organism evidence="8">
    <name type="scientific">Medioppia subpectinata</name>
    <dbReference type="NCBI Taxonomy" id="1979941"/>
    <lineage>
        <taxon>Eukaryota</taxon>
        <taxon>Metazoa</taxon>
        <taxon>Ecdysozoa</taxon>
        <taxon>Arthropoda</taxon>
        <taxon>Chelicerata</taxon>
        <taxon>Arachnida</taxon>
        <taxon>Acari</taxon>
        <taxon>Acariformes</taxon>
        <taxon>Sarcoptiformes</taxon>
        <taxon>Oribatida</taxon>
        <taxon>Brachypylina</taxon>
        <taxon>Oppioidea</taxon>
        <taxon>Oppiidae</taxon>
        <taxon>Medioppia</taxon>
    </lineage>
</organism>
<dbReference type="PANTHER" id="PTHR45953">
    <property type="entry name" value="IDURONATE 2-SULFATASE"/>
    <property type="match status" value="1"/>
</dbReference>
<feature type="domain" description="Sulfatase N-terminal" evidence="7">
    <location>
        <begin position="11"/>
        <end position="308"/>
    </location>
</feature>
<keyword evidence="5" id="KW-0378">Hydrolase</keyword>
<accession>A0A7R9LDY7</accession>
<dbReference type="GO" id="GO:0004423">
    <property type="term" value="F:iduronate-2-sulfatase activity"/>
    <property type="evidence" value="ECO:0007669"/>
    <property type="project" value="InterPro"/>
</dbReference>
<proteinExistence type="inferred from homology"/>
<comment type="cofactor">
    <cofactor evidence="1">
        <name>Ca(2+)</name>
        <dbReference type="ChEBI" id="CHEBI:29108"/>
    </cofactor>
</comment>
<dbReference type="InterPro" id="IPR017850">
    <property type="entry name" value="Alkaline_phosphatase_core_sf"/>
</dbReference>
<name>A0A7R9LDY7_9ACAR</name>
<dbReference type="CDD" id="cd16030">
    <property type="entry name" value="iduronate-2-sulfatase"/>
    <property type="match status" value="1"/>
</dbReference>
<reference evidence="8" key="1">
    <citation type="submission" date="2020-11" db="EMBL/GenBank/DDBJ databases">
        <authorList>
            <person name="Tran Van P."/>
        </authorList>
    </citation>
    <scope>NUCLEOTIDE SEQUENCE</scope>
</reference>
<evidence type="ECO:0000313" key="9">
    <source>
        <dbReference type="Proteomes" id="UP000759131"/>
    </source>
</evidence>
<dbReference type="GO" id="GO:0005737">
    <property type="term" value="C:cytoplasm"/>
    <property type="evidence" value="ECO:0007669"/>
    <property type="project" value="TreeGrafter"/>
</dbReference>
<dbReference type="Proteomes" id="UP000759131">
    <property type="component" value="Unassembled WGS sequence"/>
</dbReference>
<evidence type="ECO:0000256" key="5">
    <source>
        <dbReference type="ARBA" id="ARBA00022801"/>
    </source>
</evidence>
<dbReference type="GO" id="GO:0046872">
    <property type="term" value="F:metal ion binding"/>
    <property type="evidence" value="ECO:0007669"/>
    <property type="project" value="UniProtKB-KW"/>
</dbReference>
<evidence type="ECO:0000256" key="3">
    <source>
        <dbReference type="ARBA" id="ARBA00022723"/>
    </source>
</evidence>
<keyword evidence="4" id="KW-0732">Signal</keyword>
<evidence type="ECO:0000256" key="6">
    <source>
        <dbReference type="ARBA" id="ARBA00022837"/>
    </source>
</evidence>